<evidence type="ECO:0000313" key="4">
    <source>
        <dbReference type="Proteomes" id="UP000091979"/>
    </source>
</evidence>
<dbReference type="Pfam" id="PF02410">
    <property type="entry name" value="RsfS"/>
    <property type="match status" value="1"/>
</dbReference>
<dbReference type="PANTHER" id="PTHR21043:SF0">
    <property type="entry name" value="MITOCHONDRIAL ASSEMBLY OF RIBOSOMAL LARGE SUBUNIT PROTEIN 1"/>
    <property type="match status" value="1"/>
</dbReference>
<evidence type="ECO:0000256" key="1">
    <source>
        <dbReference type="ARBA" id="ARBA00010574"/>
    </source>
</evidence>
<dbReference type="GO" id="GO:0042256">
    <property type="term" value="P:cytosolic ribosome assembly"/>
    <property type="evidence" value="ECO:0007669"/>
    <property type="project" value="UniProtKB-UniRule"/>
</dbReference>
<dbReference type="Gene3D" id="3.30.460.10">
    <property type="entry name" value="Beta Polymerase, domain 2"/>
    <property type="match status" value="1"/>
</dbReference>
<evidence type="ECO:0000313" key="3">
    <source>
        <dbReference type="EMBL" id="OBQ55659.1"/>
    </source>
</evidence>
<accession>A0A1B7XJI3</accession>
<dbReference type="HAMAP" id="MF_01477">
    <property type="entry name" value="Iojap_RsfS"/>
    <property type="match status" value="1"/>
</dbReference>
<keyword evidence="2" id="KW-0810">Translation regulation</keyword>
<dbReference type="GO" id="GO:0005737">
    <property type="term" value="C:cytoplasm"/>
    <property type="evidence" value="ECO:0007669"/>
    <property type="project" value="UniProtKB-SubCell"/>
</dbReference>
<dbReference type="EMBL" id="JXMS01000004">
    <property type="protein sequence ID" value="OBQ55659.1"/>
    <property type="molecule type" value="Genomic_DNA"/>
</dbReference>
<evidence type="ECO:0000256" key="2">
    <source>
        <dbReference type="HAMAP-Rule" id="MF_01477"/>
    </source>
</evidence>
<dbReference type="NCBIfam" id="TIGR00090">
    <property type="entry name" value="rsfS_iojap_ybeB"/>
    <property type="match status" value="1"/>
</dbReference>
<gene>
    <name evidence="2" type="primary">rsfS</name>
    <name evidence="3" type="ORF">SP90_03225</name>
</gene>
<keyword evidence="4" id="KW-1185">Reference proteome</keyword>
<keyword evidence="2" id="KW-0963">Cytoplasm</keyword>
<comment type="function">
    <text evidence="2">Functions as a ribosomal silencing factor. Interacts with ribosomal protein uL14 (rplN), blocking formation of intersubunit bridge B8. Prevents association of the 30S and 50S ribosomal subunits and the formation of functional ribosomes, thus repressing translation.</text>
</comment>
<dbReference type="OrthoDB" id="9793681at2"/>
<dbReference type="InterPro" id="IPR004394">
    <property type="entry name" value="Iojap/RsfS/C7orf30"/>
</dbReference>
<dbReference type="AlphaFoldDB" id="A0A1B7XJI3"/>
<comment type="similarity">
    <text evidence="1 2">Belongs to the Iojap/RsfS family.</text>
</comment>
<dbReference type="SUPFAM" id="SSF81301">
    <property type="entry name" value="Nucleotidyltransferase"/>
    <property type="match status" value="1"/>
</dbReference>
<dbReference type="GO" id="GO:0017148">
    <property type="term" value="P:negative regulation of translation"/>
    <property type="evidence" value="ECO:0007669"/>
    <property type="project" value="UniProtKB-UniRule"/>
</dbReference>
<dbReference type="STRING" id="1560234.SP90_03225"/>
<protein>
    <recommendedName>
        <fullName evidence="2">Ribosomal silencing factor RsfS</fullName>
    </recommendedName>
</protein>
<dbReference type="Proteomes" id="UP000091979">
    <property type="component" value="Unassembled WGS sequence"/>
</dbReference>
<comment type="subcellular location">
    <subcellularLocation>
        <location evidence="2">Cytoplasm</location>
    </subcellularLocation>
</comment>
<organism evidence="3 4">
    <name type="scientific">Halodesulfovibrio spirochaetisodalis</name>
    <dbReference type="NCBI Taxonomy" id="1560234"/>
    <lineage>
        <taxon>Bacteria</taxon>
        <taxon>Pseudomonadati</taxon>
        <taxon>Thermodesulfobacteriota</taxon>
        <taxon>Desulfovibrionia</taxon>
        <taxon>Desulfovibrionales</taxon>
        <taxon>Desulfovibrionaceae</taxon>
        <taxon>Halodesulfovibrio</taxon>
    </lineage>
</organism>
<reference evidence="3 4" key="1">
    <citation type="submission" date="2015-01" db="EMBL/GenBank/DDBJ databases">
        <title>Desulfovibrio sp. JC271 draft genome sequence.</title>
        <authorList>
            <person name="Shivani Y."/>
            <person name="Subhash Y."/>
            <person name="Sasikala C."/>
            <person name="Ramana C.V."/>
        </authorList>
    </citation>
    <scope>NUCLEOTIDE SEQUENCE [LARGE SCALE GENOMIC DNA]</scope>
    <source>
        <strain evidence="3 4">JC271</strain>
    </source>
</reference>
<dbReference type="PATRIC" id="fig|1560234.3.peg.2512"/>
<dbReference type="InterPro" id="IPR043519">
    <property type="entry name" value="NT_sf"/>
</dbReference>
<comment type="subunit">
    <text evidence="2">Interacts with ribosomal protein uL14 (rplN).</text>
</comment>
<dbReference type="PANTHER" id="PTHR21043">
    <property type="entry name" value="IOJAP SUPERFAMILY ORTHOLOG"/>
    <property type="match status" value="1"/>
</dbReference>
<sequence>MIGKIEKKYSTVSSQEKVAKIIEWLEAKKASDVVVLDLEGVNAFTDAVVIATAKSVRQAKALADEVSMRAKGENYEHMRVEGKDNAQWVLVDLNDVIVNIFQEDVRDSFNLESLWADAKVLYKSEAE</sequence>
<dbReference type="RefSeq" id="WP_066852516.1">
    <property type="nucleotide sequence ID" value="NZ_JXMS01000004.1"/>
</dbReference>
<name>A0A1B7XJI3_9BACT</name>
<comment type="caution">
    <text evidence="3">The sequence shown here is derived from an EMBL/GenBank/DDBJ whole genome shotgun (WGS) entry which is preliminary data.</text>
</comment>
<dbReference type="GO" id="GO:0043023">
    <property type="term" value="F:ribosomal large subunit binding"/>
    <property type="evidence" value="ECO:0007669"/>
    <property type="project" value="TreeGrafter"/>
</dbReference>
<keyword evidence="2" id="KW-0678">Repressor</keyword>
<proteinExistence type="inferred from homology"/>
<dbReference type="GO" id="GO:0090071">
    <property type="term" value="P:negative regulation of ribosome biogenesis"/>
    <property type="evidence" value="ECO:0007669"/>
    <property type="project" value="UniProtKB-UniRule"/>
</dbReference>